<feature type="domain" description="Glycosyl transferase family 1" evidence="1">
    <location>
        <begin position="185"/>
        <end position="341"/>
    </location>
</feature>
<keyword evidence="3" id="KW-0328">Glycosyltransferase</keyword>
<feature type="domain" description="Glycosyltransferase subfamily 4-like N-terminal" evidence="2">
    <location>
        <begin position="15"/>
        <end position="175"/>
    </location>
</feature>
<keyword evidence="3" id="KW-0808">Transferase</keyword>
<dbReference type="Pfam" id="PF00534">
    <property type="entry name" value="Glycos_transf_1"/>
    <property type="match status" value="1"/>
</dbReference>
<evidence type="ECO:0000313" key="3">
    <source>
        <dbReference type="EMBL" id="MBZ0157811.1"/>
    </source>
</evidence>
<reference evidence="3" key="2">
    <citation type="submission" date="2021-08" db="EMBL/GenBank/DDBJ databases">
        <authorList>
            <person name="Dalcin Martins P."/>
        </authorList>
    </citation>
    <scope>NUCLEOTIDE SEQUENCE</scope>
    <source>
        <strain evidence="3">MAG_39</strain>
    </source>
</reference>
<protein>
    <submittedName>
        <fullName evidence="3">Glycosyltransferase</fullName>
        <ecNumber evidence="3">2.4.-.-</ecNumber>
    </submittedName>
</protein>
<dbReference type="Pfam" id="PF13439">
    <property type="entry name" value="Glyco_transf_4"/>
    <property type="match status" value="1"/>
</dbReference>
<dbReference type="Proteomes" id="UP000705867">
    <property type="component" value="Unassembled WGS sequence"/>
</dbReference>
<dbReference type="AlphaFoldDB" id="A0A953SFZ5"/>
<evidence type="ECO:0000259" key="1">
    <source>
        <dbReference type="Pfam" id="PF00534"/>
    </source>
</evidence>
<comment type="caution">
    <text evidence="3">The sequence shown here is derived from an EMBL/GenBank/DDBJ whole genome shotgun (WGS) entry which is preliminary data.</text>
</comment>
<evidence type="ECO:0000259" key="2">
    <source>
        <dbReference type="Pfam" id="PF13439"/>
    </source>
</evidence>
<reference evidence="3" key="1">
    <citation type="journal article" date="2021" name="bioRxiv">
        <title>Unraveling nitrogen, sulfur and carbon metabolic pathways and microbial community transcriptional responses to substrate deprivation and toxicity stresses in a bioreactor mimicking anoxic brackish coastal sediment conditions.</title>
        <authorList>
            <person name="Martins P.D."/>
            <person name="Echeveste M.J."/>
            <person name="Arshad A."/>
            <person name="Kurth J."/>
            <person name="Ouboter H."/>
            <person name="Jetten M.S.M."/>
            <person name="Welte C.U."/>
        </authorList>
    </citation>
    <scope>NUCLEOTIDE SEQUENCE</scope>
    <source>
        <strain evidence="3">MAG_39</strain>
    </source>
</reference>
<dbReference type="PANTHER" id="PTHR12526">
    <property type="entry name" value="GLYCOSYLTRANSFERASE"/>
    <property type="match status" value="1"/>
</dbReference>
<dbReference type="GO" id="GO:0016757">
    <property type="term" value="F:glycosyltransferase activity"/>
    <property type="evidence" value="ECO:0007669"/>
    <property type="project" value="UniProtKB-KW"/>
</dbReference>
<dbReference type="EC" id="2.4.-.-" evidence="3"/>
<name>A0A953SFZ5_9BACT</name>
<dbReference type="PANTHER" id="PTHR12526:SF637">
    <property type="entry name" value="GLYCOSYLTRANSFERASE EPSF-RELATED"/>
    <property type="match status" value="1"/>
</dbReference>
<dbReference type="EMBL" id="JAIOIV010000129">
    <property type="protein sequence ID" value="MBZ0157811.1"/>
    <property type="molecule type" value="Genomic_DNA"/>
</dbReference>
<accession>A0A953SFZ5</accession>
<evidence type="ECO:0000313" key="4">
    <source>
        <dbReference type="Proteomes" id="UP000705867"/>
    </source>
</evidence>
<dbReference type="Gene3D" id="3.40.50.2000">
    <property type="entry name" value="Glycogen Phosphorylase B"/>
    <property type="match status" value="2"/>
</dbReference>
<dbReference type="InterPro" id="IPR001296">
    <property type="entry name" value="Glyco_trans_1"/>
</dbReference>
<sequence length="377" mass="42194">MIRVCHIMSGDLWAGAEAMVFHLLKGLLRYRDLQLSAILLNEGKLAARVRGLDIPVTVLDEGREPFPRILAEVRRTLQRESPDIIHSHRYKENITACIASRFRGNARLIATQHGMPEIHGGKDSLSRRLTLRLNFFLLARLFRTTVAVSEDIRDRFVSSFGFPEDRVQVIHNGIEIPEGESFREGGDTLVIGSAGRFYPVKDFPLMVRVAQEVARRDPGIRFEVAGEGPGRREIRELIRKCGLERRFTLRGFLEETPAFYRGLDLYLNTSLHEGVPLSVLEAMSHGVPVVAPAVGGLAEIIQDGVQGYLIGDRDAERFAEKCIVLCRDRLLRKRMGSAARARVRESFSTGSMAGQYRQLYRDALAEGCGVPSAAVRT</sequence>
<dbReference type="InterPro" id="IPR028098">
    <property type="entry name" value="Glyco_trans_4-like_N"/>
</dbReference>
<organism evidence="3 4">
    <name type="scientific">Candidatus Nitrobium versatile</name>
    <dbReference type="NCBI Taxonomy" id="2884831"/>
    <lineage>
        <taxon>Bacteria</taxon>
        <taxon>Pseudomonadati</taxon>
        <taxon>Nitrospirota</taxon>
        <taxon>Nitrospiria</taxon>
        <taxon>Nitrospirales</taxon>
        <taxon>Nitrospiraceae</taxon>
        <taxon>Candidatus Nitrobium</taxon>
    </lineage>
</organism>
<gene>
    <name evidence="3" type="ORF">K8I29_16570</name>
</gene>
<proteinExistence type="predicted"/>
<dbReference type="SUPFAM" id="SSF53756">
    <property type="entry name" value="UDP-Glycosyltransferase/glycogen phosphorylase"/>
    <property type="match status" value="1"/>
</dbReference>